<comment type="similarity">
    <text evidence="1">Belongs to the ABC transporter superfamily.</text>
</comment>
<keyword evidence="5" id="KW-1185">Reference proteome</keyword>
<dbReference type="Gene3D" id="3.40.50.300">
    <property type="entry name" value="P-loop containing nucleotide triphosphate hydrolases"/>
    <property type="match status" value="1"/>
</dbReference>
<organism evidence="4 5">
    <name type="scientific">Streptomyces neyagawaensis</name>
    <dbReference type="NCBI Taxonomy" id="42238"/>
    <lineage>
        <taxon>Bacteria</taxon>
        <taxon>Bacillati</taxon>
        <taxon>Actinomycetota</taxon>
        <taxon>Actinomycetes</taxon>
        <taxon>Kitasatosporales</taxon>
        <taxon>Streptomycetaceae</taxon>
        <taxon>Streptomyces</taxon>
    </lineage>
</organism>
<evidence type="ECO:0000256" key="2">
    <source>
        <dbReference type="ARBA" id="ARBA00022448"/>
    </source>
</evidence>
<evidence type="ECO:0000256" key="3">
    <source>
        <dbReference type="ARBA" id="ARBA00022970"/>
    </source>
</evidence>
<evidence type="ECO:0000313" key="4">
    <source>
        <dbReference type="EMBL" id="MEU6804522.1"/>
    </source>
</evidence>
<dbReference type="SUPFAM" id="SSF52540">
    <property type="entry name" value="P-loop containing nucleoside triphosphate hydrolases"/>
    <property type="match status" value="1"/>
</dbReference>
<dbReference type="EMBL" id="JBEYXT010000144">
    <property type="protein sequence ID" value="MEU6804522.1"/>
    <property type="molecule type" value="Genomic_DNA"/>
</dbReference>
<name>A0ABV3B516_9ACTN</name>
<dbReference type="InterPro" id="IPR027417">
    <property type="entry name" value="P-loop_NTPase"/>
</dbReference>
<keyword evidence="4" id="KW-0067">ATP-binding</keyword>
<comment type="caution">
    <text evidence="4">The sequence shown here is derived from an EMBL/GenBank/DDBJ whole genome shotgun (WGS) entry which is preliminary data.</text>
</comment>
<keyword evidence="3" id="KW-0029">Amino-acid transport</keyword>
<dbReference type="PANTHER" id="PTHR43820">
    <property type="entry name" value="HIGH-AFFINITY BRANCHED-CHAIN AMINO ACID TRANSPORT ATP-BINDING PROTEIN LIVF"/>
    <property type="match status" value="1"/>
</dbReference>
<keyword evidence="2" id="KW-0813">Transport</keyword>
<accession>A0ABV3B516</accession>
<feature type="non-terminal residue" evidence="4">
    <location>
        <position position="1"/>
    </location>
</feature>
<dbReference type="Proteomes" id="UP001551189">
    <property type="component" value="Unassembled WGS sequence"/>
</dbReference>
<dbReference type="PANTHER" id="PTHR43820:SF4">
    <property type="entry name" value="HIGH-AFFINITY BRANCHED-CHAIN AMINO ACID TRANSPORT ATP-BINDING PROTEIN LIVF"/>
    <property type="match status" value="1"/>
</dbReference>
<reference evidence="4 5" key="1">
    <citation type="submission" date="2024-06" db="EMBL/GenBank/DDBJ databases">
        <title>The Natural Products Discovery Center: Release of the First 8490 Sequenced Strains for Exploring Actinobacteria Biosynthetic Diversity.</title>
        <authorList>
            <person name="Kalkreuter E."/>
            <person name="Kautsar S.A."/>
            <person name="Yang D."/>
            <person name="Bader C.D."/>
            <person name="Teijaro C.N."/>
            <person name="Fluegel L."/>
            <person name="Davis C.M."/>
            <person name="Simpson J.R."/>
            <person name="Lauterbach L."/>
            <person name="Steele A.D."/>
            <person name="Gui C."/>
            <person name="Meng S."/>
            <person name="Li G."/>
            <person name="Viehrig K."/>
            <person name="Ye F."/>
            <person name="Su P."/>
            <person name="Kiefer A.F."/>
            <person name="Nichols A."/>
            <person name="Cepeda A.J."/>
            <person name="Yan W."/>
            <person name="Fan B."/>
            <person name="Jiang Y."/>
            <person name="Adhikari A."/>
            <person name="Zheng C.-J."/>
            <person name="Schuster L."/>
            <person name="Cowan T.M."/>
            <person name="Smanski M.J."/>
            <person name="Chevrette M.G."/>
            <person name="De Carvalho L.P.S."/>
            <person name="Shen B."/>
        </authorList>
    </citation>
    <scope>NUCLEOTIDE SEQUENCE [LARGE SCALE GENOMIC DNA]</scope>
    <source>
        <strain evidence="4 5">NPDC046851</strain>
    </source>
</reference>
<dbReference type="InterPro" id="IPR052156">
    <property type="entry name" value="BCAA_Transport_ATP-bd_LivF"/>
</dbReference>
<protein>
    <submittedName>
        <fullName evidence="4">ABC transporter ATP-binding protein</fullName>
    </submittedName>
</protein>
<dbReference type="GO" id="GO:0005524">
    <property type="term" value="F:ATP binding"/>
    <property type="evidence" value="ECO:0007669"/>
    <property type="project" value="UniProtKB-KW"/>
</dbReference>
<proteinExistence type="inferred from homology"/>
<evidence type="ECO:0000256" key="1">
    <source>
        <dbReference type="ARBA" id="ARBA00005417"/>
    </source>
</evidence>
<gene>
    <name evidence="4" type="ORF">ABZ931_26460</name>
</gene>
<keyword evidence="4" id="KW-0547">Nucleotide-binding</keyword>
<evidence type="ECO:0000313" key="5">
    <source>
        <dbReference type="Proteomes" id="UP001551189"/>
    </source>
</evidence>
<sequence length="84" mass="9089">LLLDELSLGLAPIIVEELLPIVRRYADDTGCGVLLVEQHVGLALDIADRGYVLSHGEITSHATARELRADQSRIIAGYLGEQPV</sequence>